<accession>A0A934STN0</accession>
<keyword evidence="4" id="KW-0238">DNA-binding</keyword>
<keyword evidence="3" id="KW-0963">Cytoplasm</keyword>
<dbReference type="InterPro" id="IPR027444">
    <property type="entry name" value="H-NS_C_dom"/>
</dbReference>
<dbReference type="EMBL" id="JAEPBG010000004">
    <property type="protein sequence ID" value="MBK4735457.1"/>
    <property type="molecule type" value="Genomic_DNA"/>
</dbReference>
<feature type="domain" description="DNA-binding protein H-NS-like C-terminal" evidence="6">
    <location>
        <begin position="54"/>
        <end position="92"/>
    </location>
</feature>
<dbReference type="InterPro" id="IPR037150">
    <property type="entry name" value="H-NS_C_dom_sf"/>
</dbReference>
<dbReference type="GO" id="GO:0009295">
    <property type="term" value="C:nucleoid"/>
    <property type="evidence" value="ECO:0007669"/>
    <property type="project" value="UniProtKB-SubCell"/>
</dbReference>
<evidence type="ECO:0000313" key="7">
    <source>
        <dbReference type="EMBL" id="MBK4735457.1"/>
    </source>
</evidence>
<dbReference type="PANTHER" id="PTHR38097">
    <property type="match status" value="1"/>
</dbReference>
<evidence type="ECO:0000256" key="1">
    <source>
        <dbReference type="ARBA" id="ARBA00004453"/>
    </source>
</evidence>
<organism evidence="7 8">
    <name type="scientific">Noviherbaspirillum pedocola</name>
    <dbReference type="NCBI Taxonomy" id="2801341"/>
    <lineage>
        <taxon>Bacteria</taxon>
        <taxon>Pseudomonadati</taxon>
        <taxon>Pseudomonadota</taxon>
        <taxon>Betaproteobacteria</taxon>
        <taxon>Burkholderiales</taxon>
        <taxon>Oxalobacteraceae</taxon>
        <taxon>Noviherbaspirillum</taxon>
    </lineage>
</organism>
<protein>
    <submittedName>
        <fullName evidence="7">H-NS histone family protein</fullName>
    </submittedName>
</protein>
<dbReference type="SMART" id="SM00528">
    <property type="entry name" value="HNS"/>
    <property type="match status" value="1"/>
</dbReference>
<name>A0A934STN0_9BURK</name>
<dbReference type="SUPFAM" id="SSF81273">
    <property type="entry name" value="H-NS histone-like proteins"/>
    <property type="match status" value="1"/>
</dbReference>
<dbReference type="Gene3D" id="4.10.430.10">
    <property type="entry name" value="Histone-like protein H-NS, C-terminal domain"/>
    <property type="match status" value="1"/>
</dbReference>
<evidence type="ECO:0000256" key="4">
    <source>
        <dbReference type="ARBA" id="ARBA00023125"/>
    </source>
</evidence>
<dbReference type="PANTHER" id="PTHR38097:SF2">
    <property type="entry name" value="DNA-BINDING PROTEIN STPA"/>
    <property type="match status" value="1"/>
</dbReference>
<proteinExistence type="inferred from homology"/>
<evidence type="ECO:0000256" key="5">
    <source>
        <dbReference type="SAM" id="MobiDB-lite"/>
    </source>
</evidence>
<comment type="subcellular location">
    <subcellularLocation>
        <location evidence="1">Cytoplasm</location>
        <location evidence="1">Nucleoid</location>
    </subcellularLocation>
</comment>
<sequence length="92" mass="10488">MATYKEIQAQIMELQRQAEQQRQSEIDGAIQQIKSLMADYGISVDDLQETRKKGAKKPAGAAKYRDEHGNTWSGRGRKPAWLHGKDAEQFRI</sequence>
<comment type="caution">
    <text evidence="7">The sequence shown here is derived from an EMBL/GenBank/DDBJ whole genome shotgun (WGS) entry which is preliminary data.</text>
</comment>
<evidence type="ECO:0000313" key="8">
    <source>
        <dbReference type="Proteomes" id="UP000622890"/>
    </source>
</evidence>
<comment type="similarity">
    <text evidence="2">Belongs to the histone-like protein H-NS family.</text>
</comment>
<dbReference type="Proteomes" id="UP000622890">
    <property type="component" value="Unassembled WGS sequence"/>
</dbReference>
<reference evidence="7" key="1">
    <citation type="submission" date="2021-01" db="EMBL/GenBank/DDBJ databases">
        <title>Genome sequence of strain Noviherbaspirillum sp. DKR-6.</title>
        <authorList>
            <person name="Chaudhary D.K."/>
        </authorList>
    </citation>
    <scope>NUCLEOTIDE SEQUENCE</scope>
    <source>
        <strain evidence="7">DKR-6</strain>
    </source>
</reference>
<feature type="compositionally biased region" description="Basic and acidic residues" evidence="5">
    <location>
        <begin position="83"/>
        <end position="92"/>
    </location>
</feature>
<evidence type="ECO:0000259" key="6">
    <source>
        <dbReference type="SMART" id="SM00528"/>
    </source>
</evidence>
<evidence type="ECO:0000256" key="3">
    <source>
        <dbReference type="ARBA" id="ARBA00022490"/>
    </source>
</evidence>
<gene>
    <name evidence="7" type="ORF">JJB74_12600</name>
</gene>
<keyword evidence="8" id="KW-1185">Reference proteome</keyword>
<evidence type="ECO:0000256" key="2">
    <source>
        <dbReference type="ARBA" id="ARBA00010610"/>
    </source>
</evidence>
<dbReference type="Pfam" id="PF00816">
    <property type="entry name" value="Histone_HNS"/>
    <property type="match status" value="1"/>
</dbReference>
<dbReference type="RefSeq" id="WP_200592214.1">
    <property type="nucleotide sequence ID" value="NZ_JAEPBG010000004.1"/>
</dbReference>
<dbReference type="AlphaFoldDB" id="A0A934STN0"/>
<feature type="region of interest" description="Disordered" evidence="5">
    <location>
        <begin position="49"/>
        <end position="92"/>
    </location>
</feature>
<dbReference type="GO" id="GO:0003677">
    <property type="term" value="F:DNA binding"/>
    <property type="evidence" value="ECO:0007669"/>
    <property type="project" value="UniProtKB-KW"/>
</dbReference>